<gene>
    <name evidence="4" type="ORF">D3Z33_13705</name>
</gene>
<dbReference type="Gene3D" id="3.30.830.10">
    <property type="entry name" value="Metalloenzyme, LuxS/M16 peptidase-like"/>
    <property type="match status" value="2"/>
</dbReference>
<reference evidence="4 5" key="1">
    <citation type="submission" date="2018-08" db="EMBL/GenBank/DDBJ databases">
        <title>Murine metabolic-syndrome-specific gut microbial biobank.</title>
        <authorList>
            <person name="Liu C."/>
        </authorList>
    </citation>
    <scope>NUCLEOTIDE SEQUENCE [LARGE SCALE GENOMIC DNA]</scope>
    <source>
        <strain evidence="4 5">583</strain>
    </source>
</reference>
<accession>A0A845R012</accession>
<evidence type="ECO:0000313" key="4">
    <source>
        <dbReference type="EMBL" id="NBI07911.1"/>
    </source>
</evidence>
<dbReference type="AlphaFoldDB" id="A0A845R012"/>
<dbReference type="Proteomes" id="UP000467132">
    <property type="component" value="Unassembled WGS sequence"/>
</dbReference>
<comment type="caution">
    <text evidence="4">The sequence shown here is derived from an EMBL/GenBank/DDBJ whole genome shotgun (WGS) entry which is preliminary data.</text>
</comment>
<dbReference type="PANTHER" id="PTHR11851">
    <property type="entry name" value="METALLOPROTEASE"/>
    <property type="match status" value="1"/>
</dbReference>
<dbReference type="PANTHER" id="PTHR11851:SF49">
    <property type="entry name" value="MITOCHONDRIAL-PROCESSING PEPTIDASE SUBUNIT ALPHA"/>
    <property type="match status" value="1"/>
</dbReference>
<dbReference type="InterPro" id="IPR011765">
    <property type="entry name" value="Pept_M16_N"/>
</dbReference>
<evidence type="ECO:0000259" key="3">
    <source>
        <dbReference type="Pfam" id="PF05193"/>
    </source>
</evidence>
<dbReference type="RefSeq" id="WP_160198375.1">
    <property type="nucleotide sequence ID" value="NZ_QXXA01000016.1"/>
</dbReference>
<protein>
    <submittedName>
        <fullName evidence="4">Insulinase family protein</fullName>
    </submittedName>
</protein>
<dbReference type="InterPro" id="IPR007863">
    <property type="entry name" value="Peptidase_M16_C"/>
</dbReference>
<dbReference type="FunFam" id="3.30.830.10:FF:000008">
    <property type="entry name" value="Mitochondrial-processing peptidase subunit beta"/>
    <property type="match status" value="1"/>
</dbReference>
<name>A0A845R012_9CLOT</name>
<dbReference type="OrthoDB" id="9811314at2"/>
<evidence type="ECO:0000256" key="1">
    <source>
        <dbReference type="ARBA" id="ARBA00007261"/>
    </source>
</evidence>
<organism evidence="4 5">
    <name type="scientific">Senegalia massiliensis</name>
    <dbReference type="NCBI Taxonomy" id="1720316"/>
    <lineage>
        <taxon>Bacteria</taxon>
        <taxon>Bacillati</taxon>
        <taxon>Bacillota</taxon>
        <taxon>Clostridia</taxon>
        <taxon>Eubacteriales</taxon>
        <taxon>Clostridiaceae</taxon>
        <taxon>Senegalia</taxon>
    </lineage>
</organism>
<sequence length="423" mass="48472">MYNKTKLSNGIRIITENIPYVNSISIGLWVESGSRYENKDNNGVSHFIEHILFKGTKNRTARDIAEQIDSVGGQMNAFTSKECTCFYIKILDNHIDLAIDILQDMLFNSTFDENEIDKEKNVIIEEINMYEDAPEEIVHDLLSNTVFKKHPLSLPILGNKESINNLTKESMVDYFKKYYIPENIVISIVGNIDEENILKTLEKNFGVWKSNKKKLANKFVSPTIKRNIIYKDKDTEQLHLCLGLEGLKQSSKNIYSLLVLNNIFGGSMSSRLFQKVREDLGIAYSIYSYPSTYKDTGIFTIYAGLNPKHLIDLSKIIINEIKEIKANIFSEEEIFKSKEQLKGNFILGLENTSSRMSSYGKSELLNNKIETPNEIINSINKVNKNSIREVIDNIFNIDNINIAYVGRLNNKNIESDLINIYKK</sequence>
<dbReference type="Pfam" id="PF05193">
    <property type="entry name" value="Peptidase_M16_C"/>
    <property type="match status" value="1"/>
</dbReference>
<comment type="similarity">
    <text evidence="1">Belongs to the peptidase M16 family.</text>
</comment>
<feature type="domain" description="Peptidase M16 N-terminal" evidence="2">
    <location>
        <begin position="12"/>
        <end position="158"/>
    </location>
</feature>
<dbReference type="SUPFAM" id="SSF63411">
    <property type="entry name" value="LuxS/MPP-like metallohydrolase"/>
    <property type="match status" value="2"/>
</dbReference>
<dbReference type="EMBL" id="QXXA01000016">
    <property type="protein sequence ID" value="NBI07911.1"/>
    <property type="molecule type" value="Genomic_DNA"/>
</dbReference>
<proteinExistence type="inferred from homology"/>
<dbReference type="Pfam" id="PF00675">
    <property type="entry name" value="Peptidase_M16"/>
    <property type="match status" value="1"/>
</dbReference>
<dbReference type="InterPro" id="IPR011249">
    <property type="entry name" value="Metalloenz_LuxS/M16"/>
</dbReference>
<dbReference type="GO" id="GO:0046872">
    <property type="term" value="F:metal ion binding"/>
    <property type="evidence" value="ECO:0007669"/>
    <property type="project" value="InterPro"/>
</dbReference>
<dbReference type="InterPro" id="IPR050361">
    <property type="entry name" value="MPP/UQCRC_Complex"/>
</dbReference>
<feature type="domain" description="Peptidase M16 C-terminal" evidence="3">
    <location>
        <begin position="165"/>
        <end position="341"/>
    </location>
</feature>
<keyword evidence="5" id="KW-1185">Reference proteome</keyword>
<evidence type="ECO:0000313" key="5">
    <source>
        <dbReference type="Proteomes" id="UP000467132"/>
    </source>
</evidence>
<evidence type="ECO:0000259" key="2">
    <source>
        <dbReference type="Pfam" id="PF00675"/>
    </source>
</evidence>